<proteinExistence type="predicted"/>
<dbReference type="Proteomes" id="UP000649753">
    <property type="component" value="Unassembled WGS sequence"/>
</dbReference>
<feature type="region of interest" description="Disordered" evidence="1">
    <location>
        <begin position="138"/>
        <end position="221"/>
    </location>
</feature>
<dbReference type="AlphaFoldDB" id="A0A927M1G0"/>
<feature type="compositionally biased region" description="Low complexity" evidence="1">
    <location>
        <begin position="79"/>
        <end position="111"/>
    </location>
</feature>
<organism evidence="4 5">
    <name type="scientific">Plantactinospora soyae</name>
    <dbReference type="NCBI Taxonomy" id="1544732"/>
    <lineage>
        <taxon>Bacteria</taxon>
        <taxon>Bacillati</taxon>
        <taxon>Actinomycetota</taxon>
        <taxon>Actinomycetes</taxon>
        <taxon>Micromonosporales</taxon>
        <taxon>Micromonosporaceae</taxon>
        <taxon>Plantactinospora</taxon>
    </lineage>
</organism>
<accession>A0A927M1G0</accession>
<feature type="region of interest" description="Disordered" evidence="1">
    <location>
        <begin position="76"/>
        <end position="122"/>
    </location>
</feature>
<keyword evidence="2" id="KW-0812">Transmembrane</keyword>
<dbReference type="Pfam" id="PF05901">
    <property type="entry name" value="Excalibur"/>
    <property type="match status" value="2"/>
</dbReference>
<feature type="transmembrane region" description="Helical" evidence="2">
    <location>
        <begin position="48"/>
        <end position="69"/>
    </location>
</feature>
<feature type="compositionally biased region" description="Basic and acidic residues" evidence="1">
    <location>
        <begin position="199"/>
        <end position="221"/>
    </location>
</feature>
<dbReference type="SMART" id="SM00894">
    <property type="entry name" value="Excalibur"/>
    <property type="match status" value="2"/>
</dbReference>
<protein>
    <recommendedName>
        <fullName evidence="3">Excalibur calcium-binding domain-containing protein</fullName>
    </recommendedName>
</protein>
<feature type="domain" description="Excalibur calcium-binding" evidence="3">
    <location>
        <begin position="185"/>
        <end position="221"/>
    </location>
</feature>
<evidence type="ECO:0000313" key="4">
    <source>
        <dbReference type="EMBL" id="MBE1485869.1"/>
    </source>
</evidence>
<feature type="compositionally biased region" description="Basic and acidic residues" evidence="1">
    <location>
        <begin position="151"/>
        <end position="162"/>
    </location>
</feature>
<keyword evidence="5" id="KW-1185">Reference proteome</keyword>
<feature type="region of interest" description="Disordered" evidence="1">
    <location>
        <begin position="1"/>
        <end position="36"/>
    </location>
</feature>
<keyword evidence="2" id="KW-1133">Transmembrane helix</keyword>
<dbReference type="EMBL" id="JADBEB010000001">
    <property type="protein sequence ID" value="MBE1485869.1"/>
    <property type="molecule type" value="Genomic_DNA"/>
</dbReference>
<dbReference type="RefSeq" id="WP_225945426.1">
    <property type="nucleotide sequence ID" value="NZ_JADBEB010000001.1"/>
</dbReference>
<feature type="domain" description="Excalibur calcium-binding" evidence="3">
    <location>
        <begin position="126"/>
        <end position="162"/>
    </location>
</feature>
<gene>
    <name evidence="4" type="ORF">H4W31_001507</name>
</gene>
<evidence type="ECO:0000256" key="2">
    <source>
        <dbReference type="SAM" id="Phobius"/>
    </source>
</evidence>
<evidence type="ECO:0000256" key="1">
    <source>
        <dbReference type="SAM" id="MobiDB-lite"/>
    </source>
</evidence>
<evidence type="ECO:0000313" key="5">
    <source>
        <dbReference type="Proteomes" id="UP000649753"/>
    </source>
</evidence>
<name>A0A927M1G0_9ACTN</name>
<sequence>MSYPPPQDPWAQRPPVAPGQHAGRPPHQPRPQQRSGHWFTRLGLPQQLGISVLGIVVIACCGVSTLAVLSPGDGDKEPAAAPATTTPSRTTPPAVTATAPDPTPVTTTASPRPTKTASKAAPKPVYYGSCTAVRNAGKAPLRKGQPGYRSALDRDGDGRACESSEGPAPGTGDEDEDDGGSSSVYYKNCAAVRAAGADPIRRGDPGYGRHLDRDGDGVACE</sequence>
<keyword evidence="2" id="KW-0472">Membrane</keyword>
<reference evidence="4" key="1">
    <citation type="submission" date="2020-10" db="EMBL/GenBank/DDBJ databases">
        <title>Sequencing the genomes of 1000 actinobacteria strains.</title>
        <authorList>
            <person name="Klenk H.-P."/>
        </authorList>
    </citation>
    <scope>NUCLEOTIDE SEQUENCE</scope>
    <source>
        <strain evidence="4">DSM 46832</strain>
    </source>
</reference>
<dbReference type="InterPro" id="IPR008613">
    <property type="entry name" value="Excalibur_Ca-bd_domain"/>
</dbReference>
<comment type="caution">
    <text evidence="4">The sequence shown here is derived from an EMBL/GenBank/DDBJ whole genome shotgun (WGS) entry which is preliminary data.</text>
</comment>
<evidence type="ECO:0000259" key="3">
    <source>
        <dbReference type="SMART" id="SM00894"/>
    </source>
</evidence>